<dbReference type="InterPro" id="IPR029058">
    <property type="entry name" value="AB_hydrolase_fold"/>
</dbReference>
<organism evidence="2 3">
    <name type="scientific">Oculimacula yallundae</name>
    <dbReference type="NCBI Taxonomy" id="86028"/>
    <lineage>
        <taxon>Eukaryota</taxon>
        <taxon>Fungi</taxon>
        <taxon>Dikarya</taxon>
        <taxon>Ascomycota</taxon>
        <taxon>Pezizomycotina</taxon>
        <taxon>Leotiomycetes</taxon>
        <taxon>Helotiales</taxon>
        <taxon>Ploettnerulaceae</taxon>
        <taxon>Oculimacula</taxon>
    </lineage>
</organism>
<feature type="domain" description="AB hydrolase-1" evidence="1">
    <location>
        <begin position="8"/>
        <end position="237"/>
    </location>
</feature>
<dbReference type="EMBL" id="JAZHXI010000025">
    <property type="protein sequence ID" value="KAL2059928.1"/>
    <property type="molecule type" value="Genomic_DNA"/>
</dbReference>
<evidence type="ECO:0000259" key="1">
    <source>
        <dbReference type="Pfam" id="PF12697"/>
    </source>
</evidence>
<dbReference type="PANTHER" id="PTHR37017:SF11">
    <property type="entry name" value="ESTERASE_LIPASE_THIOESTERASE DOMAIN-CONTAINING PROTEIN"/>
    <property type="match status" value="1"/>
</dbReference>
<dbReference type="InterPro" id="IPR052897">
    <property type="entry name" value="Sec-Metab_Biosynth_Hydrolase"/>
</dbReference>
<evidence type="ECO:0000313" key="2">
    <source>
        <dbReference type="EMBL" id="KAL2059928.1"/>
    </source>
</evidence>
<keyword evidence="3" id="KW-1185">Reference proteome</keyword>
<dbReference type="PANTHER" id="PTHR37017">
    <property type="entry name" value="AB HYDROLASE-1 DOMAIN-CONTAINING PROTEIN-RELATED"/>
    <property type="match status" value="1"/>
</dbReference>
<evidence type="ECO:0000313" key="3">
    <source>
        <dbReference type="Proteomes" id="UP001595075"/>
    </source>
</evidence>
<dbReference type="Proteomes" id="UP001595075">
    <property type="component" value="Unassembled WGS sequence"/>
</dbReference>
<comment type="caution">
    <text evidence="2">The sequence shown here is derived from an EMBL/GenBank/DDBJ whole genome shotgun (WGS) entry which is preliminary data.</text>
</comment>
<accession>A0ABR4BQF0</accession>
<dbReference type="SUPFAM" id="SSF53474">
    <property type="entry name" value="alpha/beta-Hydrolases"/>
    <property type="match status" value="1"/>
</dbReference>
<protein>
    <recommendedName>
        <fullName evidence="1">AB hydrolase-1 domain-containing protein</fullName>
    </recommendedName>
</protein>
<dbReference type="Gene3D" id="3.40.50.1820">
    <property type="entry name" value="alpha/beta hydrolase"/>
    <property type="match status" value="1"/>
</dbReference>
<reference evidence="2 3" key="1">
    <citation type="journal article" date="2024" name="Commun. Biol.">
        <title>Comparative genomic analysis of thermophilic fungi reveals convergent evolutionary adaptations and gene losses.</title>
        <authorList>
            <person name="Steindorff A.S."/>
            <person name="Aguilar-Pontes M.V."/>
            <person name="Robinson A.J."/>
            <person name="Andreopoulos B."/>
            <person name="LaButti K."/>
            <person name="Kuo A."/>
            <person name="Mondo S."/>
            <person name="Riley R."/>
            <person name="Otillar R."/>
            <person name="Haridas S."/>
            <person name="Lipzen A."/>
            <person name="Grimwood J."/>
            <person name="Schmutz J."/>
            <person name="Clum A."/>
            <person name="Reid I.D."/>
            <person name="Moisan M.C."/>
            <person name="Butler G."/>
            <person name="Nguyen T.T.M."/>
            <person name="Dewar K."/>
            <person name="Conant G."/>
            <person name="Drula E."/>
            <person name="Henrissat B."/>
            <person name="Hansel C."/>
            <person name="Singer S."/>
            <person name="Hutchinson M.I."/>
            <person name="de Vries R.P."/>
            <person name="Natvig D.O."/>
            <person name="Powell A.J."/>
            <person name="Tsang A."/>
            <person name="Grigoriev I.V."/>
        </authorList>
    </citation>
    <scope>NUCLEOTIDE SEQUENCE [LARGE SCALE GENOMIC DNA]</scope>
    <source>
        <strain evidence="2 3">CBS 494.80</strain>
    </source>
</reference>
<proteinExistence type="predicted"/>
<gene>
    <name evidence="2" type="ORF">VTL71DRAFT_10083</name>
</gene>
<dbReference type="InterPro" id="IPR000073">
    <property type="entry name" value="AB_hydrolase_1"/>
</dbReference>
<sequence length="251" mass="26832">MSTEQPTVFFVPGAWHGPEGFDAVRDLLKPLGYPTEAIAHPSIGAEPPNKTLADDTASTRTAIEKLVDAGKKVVVVAHSYGGVVGSCAVEDLGFAERKAAGKVGGVINFVYMTAFALPKGVSLLDALGGNPLPWMNYKGDYVTPDTPEEKFYHDMSASEQQKWIAQLKHSSAAPFAGKSTYEPWKHMPCTYIFCEDDKALPLIVQQGIAGSMGADISTFSIKASHSPFLSTPDKLVEGIEVAVKAGLEKCL</sequence>
<dbReference type="Pfam" id="PF12697">
    <property type="entry name" value="Abhydrolase_6"/>
    <property type="match status" value="1"/>
</dbReference>
<name>A0ABR4BQF0_9HELO</name>